<keyword evidence="2" id="KW-1185">Reference proteome</keyword>
<comment type="caution">
    <text evidence="1">The sequence shown here is derived from an EMBL/GenBank/DDBJ whole genome shotgun (WGS) entry which is preliminary data.</text>
</comment>
<dbReference type="HOGENOM" id="CLU_1833886_0_0_11"/>
<evidence type="ECO:0000313" key="1">
    <source>
        <dbReference type="EMBL" id="EEZ61817.1"/>
    </source>
</evidence>
<dbReference type="Proteomes" id="UP000006001">
    <property type="component" value="Unassembled WGS sequence"/>
</dbReference>
<evidence type="ECO:0000313" key="2">
    <source>
        <dbReference type="Proteomes" id="UP000006001"/>
    </source>
</evidence>
<proteinExistence type="predicted"/>
<organism evidence="1 2">
    <name type="scientific">Slackia exigua (strain ATCC 700122 / DSM 15923 / CIP 105133 / JCM 11022 / KCTC 5966 / S-7)</name>
    <dbReference type="NCBI Taxonomy" id="649764"/>
    <lineage>
        <taxon>Bacteria</taxon>
        <taxon>Bacillati</taxon>
        <taxon>Actinomycetota</taxon>
        <taxon>Coriobacteriia</taxon>
        <taxon>Eggerthellales</taxon>
        <taxon>Eggerthellaceae</taxon>
        <taxon>Slackia</taxon>
    </lineage>
</organism>
<sequence>MGSGGIFVGEKGAKGRMSHSWGSPVVKGWRTGMLFGNDKKKENASGIFVGPRGMTTNVSGNVAIVRGSNGHDGMYTRAGNTIVGPHGRLYNIVGSGPSATIVGPHGKLYNVIENGSMTTIASSSGMHTVIHNNGGGGFVV</sequence>
<dbReference type="AlphaFoldDB" id="D0WFD3"/>
<name>D0WFD3_SLAES</name>
<protein>
    <submittedName>
        <fullName evidence="1">Uncharacterized protein</fullName>
    </submittedName>
</protein>
<reference evidence="1" key="1">
    <citation type="submission" date="2009-10" db="EMBL/GenBank/DDBJ databases">
        <authorList>
            <person name="Weinstock G."/>
            <person name="Sodergren E."/>
            <person name="Clifton S."/>
            <person name="Fulton L."/>
            <person name="Fulton B."/>
            <person name="Courtney L."/>
            <person name="Fronick C."/>
            <person name="Harrison M."/>
            <person name="Strong C."/>
            <person name="Farmer C."/>
            <person name="Delahaunty K."/>
            <person name="Markovic C."/>
            <person name="Hall O."/>
            <person name="Minx P."/>
            <person name="Tomlinson C."/>
            <person name="Mitreva M."/>
            <person name="Nelson J."/>
            <person name="Hou S."/>
            <person name="Wollam A."/>
            <person name="Pepin K.H."/>
            <person name="Johnson M."/>
            <person name="Bhonagiri V."/>
            <person name="Nash W.E."/>
            <person name="Warren W."/>
            <person name="Chinwalla A."/>
            <person name="Mardis E.R."/>
            <person name="Wilson R.K."/>
        </authorList>
    </citation>
    <scope>NUCLEOTIDE SEQUENCE [LARGE SCALE GENOMIC DNA]</scope>
    <source>
        <strain evidence="1">ATCC 700122</strain>
    </source>
</reference>
<dbReference type="EMBL" id="ACUX02000005">
    <property type="protein sequence ID" value="EEZ61817.1"/>
    <property type="molecule type" value="Genomic_DNA"/>
</dbReference>
<gene>
    <name evidence="1" type="ORF">HMPREF0762_00451</name>
</gene>
<accession>D0WFD3</accession>